<dbReference type="Pfam" id="PF07795">
    <property type="entry name" value="DUF1635"/>
    <property type="match status" value="1"/>
</dbReference>
<dbReference type="EMBL" id="CM035436">
    <property type="protein sequence ID" value="KAH7289284.1"/>
    <property type="molecule type" value="Genomic_DNA"/>
</dbReference>
<dbReference type="InterPro" id="IPR012862">
    <property type="entry name" value="DUF1635"/>
</dbReference>
<keyword evidence="3" id="KW-1185">Reference proteome</keyword>
<gene>
    <name evidence="2" type="ORF">KP509_31G068200</name>
</gene>
<comment type="caution">
    <text evidence="2">The sequence shown here is derived from an EMBL/GenBank/DDBJ whole genome shotgun (WGS) entry which is preliminary data.</text>
</comment>
<proteinExistence type="predicted"/>
<reference evidence="2" key="1">
    <citation type="submission" date="2021-08" db="EMBL/GenBank/DDBJ databases">
        <title>WGS assembly of Ceratopteris richardii.</title>
        <authorList>
            <person name="Marchant D.B."/>
            <person name="Chen G."/>
            <person name="Jenkins J."/>
            <person name="Shu S."/>
            <person name="Leebens-Mack J."/>
            <person name="Grimwood J."/>
            <person name="Schmutz J."/>
            <person name="Soltis P."/>
            <person name="Soltis D."/>
            <person name="Chen Z.-H."/>
        </authorList>
    </citation>
    <scope>NUCLEOTIDE SEQUENCE</scope>
    <source>
        <strain evidence="2">Whitten #5841</strain>
        <tissue evidence="2">Leaf</tissue>
    </source>
</reference>
<evidence type="ECO:0000256" key="1">
    <source>
        <dbReference type="SAM" id="MobiDB-lite"/>
    </source>
</evidence>
<evidence type="ECO:0000313" key="2">
    <source>
        <dbReference type="EMBL" id="KAH7289284.1"/>
    </source>
</evidence>
<dbReference type="Proteomes" id="UP000825935">
    <property type="component" value="Chromosome 31"/>
</dbReference>
<dbReference type="AlphaFoldDB" id="A0A8T2R0C9"/>
<accession>A0A8T2R0C9</accession>
<organism evidence="2 3">
    <name type="scientific">Ceratopteris richardii</name>
    <name type="common">Triangle waterfern</name>
    <dbReference type="NCBI Taxonomy" id="49495"/>
    <lineage>
        <taxon>Eukaryota</taxon>
        <taxon>Viridiplantae</taxon>
        <taxon>Streptophyta</taxon>
        <taxon>Embryophyta</taxon>
        <taxon>Tracheophyta</taxon>
        <taxon>Polypodiopsida</taxon>
        <taxon>Polypodiidae</taxon>
        <taxon>Polypodiales</taxon>
        <taxon>Pteridineae</taxon>
        <taxon>Pteridaceae</taxon>
        <taxon>Parkerioideae</taxon>
        <taxon>Ceratopteris</taxon>
    </lineage>
</organism>
<evidence type="ECO:0000313" key="3">
    <source>
        <dbReference type="Proteomes" id="UP000825935"/>
    </source>
</evidence>
<feature type="region of interest" description="Disordered" evidence="1">
    <location>
        <begin position="75"/>
        <end position="101"/>
    </location>
</feature>
<sequence>MELESVRETARLNSRISETKICHLQNLLDGLKKERDEAVMKCSKLQACILHLSSSTQGSVGAAAAASPNNILLPSTSATSASSAEPTYPASPTNDSISFRDPSPLIKWTLLSLK</sequence>
<dbReference type="OrthoDB" id="784654at2759"/>
<protein>
    <submittedName>
        <fullName evidence="2">Uncharacterized protein</fullName>
    </submittedName>
</protein>
<feature type="compositionally biased region" description="Low complexity" evidence="1">
    <location>
        <begin position="75"/>
        <end position="93"/>
    </location>
</feature>
<name>A0A8T2R0C9_CERRI</name>